<protein>
    <submittedName>
        <fullName evidence="1">Uncharacterized protein</fullName>
    </submittedName>
</protein>
<keyword evidence="2" id="KW-1185">Reference proteome</keyword>
<accession>A0ABN8IHL8</accession>
<feature type="non-terminal residue" evidence="1">
    <location>
        <position position="1"/>
    </location>
</feature>
<reference evidence="1" key="1">
    <citation type="submission" date="2022-03" db="EMBL/GenBank/DDBJ databases">
        <authorList>
            <person name="Martin H S."/>
        </authorList>
    </citation>
    <scope>NUCLEOTIDE SEQUENCE</scope>
</reference>
<dbReference type="Proteomes" id="UP000837857">
    <property type="component" value="Chromosome 21"/>
</dbReference>
<evidence type="ECO:0000313" key="1">
    <source>
        <dbReference type="EMBL" id="CAH2055026.1"/>
    </source>
</evidence>
<name>A0ABN8IHL8_9NEOP</name>
<proteinExistence type="predicted"/>
<evidence type="ECO:0000313" key="2">
    <source>
        <dbReference type="Proteomes" id="UP000837857"/>
    </source>
</evidence>
<organism evidence="1 2">
    <name type="scientific">Iphiclides podalirius</name>
    <name type="common">scarce swallowtail</name>
    <dbReference type="NCBI Taxonomy" id="110791"/>
    <lineage>
        <taxon>Eukaryota</taxon>
        <taxon>Metazoa</taxon>
        <taxon>Ecdysozoa</taxon>
        <taxon>Arthropoda</taxon>
        <taxon>Hexapoda</taxon>
        <taxon>Insecta</taxon>
        <taxon>Pterygota</taxon>
        <taxon>Neoptera</taxon>
        <taxon>Endopterygota</taxon>
        <taxon>Lepidoptera</taxon>
        <taxon>Glossata</taxon>
        <taxon>Ditrysia</taxon>
        <taxon>Papilionoidea</taxon>
        <taxon>Papilionidae</taxon>
        <taxon>Papilioninae</taxon>
        <taxon>Iphiclides</taxon>
    </lineage>
</organism>
<dbReference type="EMBL" id="OW152833">
    <property type="protein sequence ID" value="CAH2055026.1"/>
    <property type="molecule type" value="Genomic_DNA"/>
</dbReference>
<sequence length="191" mass="21142">MRYIGGTLPVSDQTLVTLSYAIRGEGSGGWARGAWGGRAEGWGVRGWRLVRRARRPRRHSVSRTRIDRPRRAARAPTLHRTASRHLPRTGNVPFTPYTARFACRTAEAPIALASPPTLLHTPSSATRQFPPRCLSTHSEGDRCFDGDLRHLLRSAAKVHPGKWSSRSPPMFTNTTAKIQFDFASLNSSMSG</sequence>
<gene>
    <name evidence="1" type="ORF">IPOD504_LOCUS8900</name>
</gene>